<dbReference type="SUPFAM" id="SSF52799">
    <property type="entry name" value="(Phosphotyrosine protein) phosphatases II"/>
    <property type="match status" value="1"/>
</dbReference>
<gene>
    <name evidence="3" type="ORF">SAMN02910343_00102</name>
</gene>
<feature type="signal peptide" evidence="1">
    <location>
        <begin position="1"/>
        <end position="18"/>
    </location>
</feature>
<dbReference type="PROSITE" id="PS00383">
    <property type="entry name" value="TYR_PHOSPHATASE_1"/>
    <property type="match status" value="1"/>
</dbReference>
<dbReference type="Proteomes" id="UP000199689">
    <property type="component" value="Unassembled WGS sequence"/>
</dbReference>
<feature type="domain" description="Tyrosine specific protein phosphatases" evidence="2">
    <location>
        <begin position="224"/>
        <end position="272"/>
    </location>
</feature>
<sequence length="324" mass="36171">MKLQWMTTLLLTSCISLAGYCGSGAAEMHSPIPLQQEIPPAPGYFNGRLWRLDASASSPFPSHFRTSASAFDLSLPHKLPLPSRKGLDRLRISGSAQPSGMAIPALARHLKYLASGGPVFLIDLRQESHGFFNGNAVSWYGNRNWANRNKTTEAVCQDEKERIQSACGTQVTVYSLNEEKEPADAEKITVQSASTEEALAARAGLHYVRFPITDHTTPSEATIRQFISFMRSLPPDAWVHFHCEAGMGRTTTMMILWDIYNNPELPLETIVERQHLIGGAQISLYPQEERKGPWKFNESQSRARIIHMFYDTMHSQSASHADRA</sequence>
<dbReference type="GeneID" id="87755158"/>
<feature type="chain" id="PRO_5038662366" evidence="1">
    <location>
        <begin position="19"/>
        <end position="324"/>
    </location>
</feature>
<dbReference type="EMBL" id="FMXA01000003">
    <property type="protein sequence ID" value="SDA37395.1"/>
    <property type="molecule type" value="Genomic_DNA"/>
</dbReference>
<dbReference type="STRING" id="209880.SAMN02910343_00102"/>
<dbReference type="Pfam" id="PF14566">
    <property type="entry name" value="PTPlike_phytase"/>
    <property type="match status" value="1"/>
</dbReference>
<dbReference type="InterPro" id="IPR050561">
    <property type="entry name" value="PTP"/>
</dbReference>
<dbReference type="AlphaFoldDB" id="A0A1G5UXB1"/>
<dbReference type="OrthoDB" id="21920at2"/>
<dbReference type="PANTHER" id="PTHR23339">
    <property type="entry name" value="TYROSINE SPECIFIC PROTEIN PHOSPHATASE AND DUAL SPECIFICITY PROTEIN PHOSPHATASE"/>
    <property type="match status" value="1"/>
</dbReference>
<dbReference type="SMART" id="SM01301">
    <property type="entry name" value="PTPlike_phytase"/>
    <property type="match status" value="1"/>
</dbReference>
<evidence type="ECO:0000313" key="3">
    <source>
        <dbReference type="EMBL" id="SDA37395.1"/>
    </source>
</evidence>
<dbReference type="InterPro" id="IPR016130">
    <property type="entry name" value="Tyr_Pase_AS"/>
</dbReference>
<dbReference type="Gene3D" id="3.90.190.10">
    <property type="entry name" value="Protein tyrosine phosphatase superfamily"/>
    <property type="match status" value="1"/>
</dbReference>
<reference evidence="3 4" key="1">
    <citation type="submission" date="2016-10" db="EMBL/GenBank/DDBJ databases">
        <authorList>
            <person name="de Groot N.N."/>
        </authorList>
    </citation>
    <scope>NUCLEOTIDE SEQUENCE [LARGE SCALE GENOMIC DNA]</scope>
    <source>
        <strain evidence="3 4">DSM 15230</strain>
    </source>
</reference>
<dbReference type="RefSeq" id="WP_091362711.1">
    <property type="nucleotide sequence ID" value="NZ_FMXA01000003.1"/>
</dbReference>
<keyword evidence="1" id="KW-0732">Signal</keyword>
<dbReference type="Gene3D" id="3.30.70.1690">
    <property type="match status" value="1"/>
</dbReference>
<proteinExistence type="predicted"/>
<organism evidence="3 4">
    <name type="scientific">Allisonella histaminiformans</name>
    <dbReference type="NCBI Taxonomy" id="209880"/>
    <lineage>
        <taxon>Bacteria</taxon>
        <taxon>Bacillati</taxon>
        <taxon>Bacillota</taxon>
        <taxon>Negativicutes</taxon>
        <taxon>Veillonellales</taxon>
        <taxon>Veillonellaceae</taxon>
        <taxon>Allisonella</taxon>
    </lineage>
</organism>
<keyword evidence="4" id="KW-1185">Reference proteome</keyword>
<dbReference type="InterPro" id="IPR029021">
    <property type="entry name" value="Prot-tyrosine_phosphatase-like"/>
</dbReference>
<protein>
    <submittedName>
        <fullName evidence="3">Inositol hexakisphosphate</fullName>
    </submittedName>
</protein>
<evidence type="ECO:0000256" key="1">
    <source>
        <dbReference type="SAM" id="SignalP"/>
    </source>
</evidence>
<dbReference type="PROSITE" id="PS50056">
    <property type="entry name" value="TYR_PHOSPHATASE_2"/>
    <property type="match status" value="1"/>
</dbReference>
<name>A0A1G5UXB1_9FIRM</name>
<dbReference type="InterPro" id="IPR000387">
    <property type="entry name" value="Tyr_Pase_dom"/>
</dbReference>
<evidence type="ECO:0000259" key="2">
    <source>
        <dbReference type="PROSITE" id="PS50056"/>
    </source>
</evidence>
<evidence type="ECO:0000313" key="4">
    <source>
        <dbReference type="Proteomes" id="UP000199689"/>
    </source>
</evidence>
<accession>A0A1G5UXB1</accession>